<protein>
    <submittedName>
        <fullName evidence="2">Transposon Ty3-I Gag-Pol polyprotein</fullName>
    </submittedName>
</protein>
<evidence type="ECO:0000256" key="1">
    <source>
        <dbReference type="SAM" id="MobiDB-lite"/>
    </source>
</evidence>
<comment type="caution">
    <text evidence="2">The sequence shown here is derived from an EMBL/GenBank/DDBJ whole genome shotgun (WGS) entry which is preliminary data.</text>
</comment>
<feature type="region of interest" description="Disordered" evidence="1">
    <location>
        <begin position="33"/>
        <end position="94"/>
    </location>
</feature>
<organism evidence="2 3">
    <name type="scientific">Gossypium australe</name>
    <dbReference type="NCBI Taxonomy" id="47621"/>
    <lineage>
        <taxon>Eukaryota</taxon>
        <taxon>Viridiplantae</taxon>
        <taxon>Streptophyta</taxon>
        <taxon>Embryophyta</taxon>
        <taxon>Tracheophyta</taxon>
        <taxon>Spermatophyta</taxon>
        <taxon>Magnoliopsida</taxon>
        <taxon>eudicotyledons</taxon>
        <taxon>Gunneridae</taxon>
        <taxon>Pentapetalae</taxon>
        <taxon>rosids</taxon>
        <taxon>malvids</taxon>
        <taxon>Malvales</taxon>
        <taxon>Malvaceae</taxon>
        <taxon>Malvoideae</taxon>
        <taxon>Gossypium</taxon>
    </lineage>
</organism>
<evidence type="ECO:0000313" key="2">
    <source>
        <dbReference type="EMBL" id="KAA3480561.1"/>
    </source>
</evidence>
<accession>A0A5B6WFF2</accession>
<keyword evidence="3" id="KW-1185">Reference proteome</keyword>
<dbReference type="AlphaFoldDB" id="A0A5B6WFF2"/>
<proteinExistence type="predicted"/>
<dbReference type="EMBL" id="SMMG02000003">
    <property type="protein sequence ID" value="KAA3480561.1"/>
    <property type="molecule type" value="Genomic_DNA"/>
</dbReference>
<name>A0A5B6WFF2_9ROSI</name>
<sequence>MHTGHLLLGRPWEFDRRVRHDGFADQYTFKHNGKNVTLTPLSPKQVLEDQQRLKHSMEQLREKEKNKDSKEKKEEESKEKNKNFEKNMSGEKGK</sequence>
<evidence type="ECO:0000313" key="3">
    <source>
        <dbReference type="Proteomes" id="UP000325315"/>
    </source>
</evidence>
<gene>
    <name evidence="2" type="ORF">EPI10_020983</name>
</gene>
<dbReference type="Proteomes" id="UP000325315">
    <property type="component" value="Unassembled WGS sequence"/>
</dbReference>
<dbReference type="OrthoDB" id="1934635at2759"/>
<reference evidence="3" key="1">
    <citation type="journal article" date="2019" name="Plant Biotechnol. J.">
        <title>Genome sequencing of the Australian wild diploid species Gossypium australe highlights disease resistance and delayed gland morphogenesis.</title>
        <authorList>
            <person name="Cai Y."/>
            <person name="Cai X."/>
            <person name="Wang Q."/>
            <person name="Wang P."/>
            <person name="Zhang Y."/>
            <person name="Cai C."/>
            <person name="Xu Y."/>
            <person name="Wang K."/>
            <person name="Zhou Z."/>
            <person name="Wang C."/>
            <person name="Geng S."/>
            <person name="Li B."/>
            <person name="Dong Q."/>
            <person name="Hou Y."/>
            <person name="Wang H."/>
            <person name="Ai P."/>
            <person name="Liu Z."/>
            <person name="Yi F."/>
            <person name="Sun M."/>
            <person name="An G."/>
            <person name="Cheng J."/>
            <person name="Zhang Y."/>
            <person name="Shi Q."/>
            <person name="Xie Y."/>
            <person name="Shi X."/>
            <person name="Chang Y."/>
            <person name="Huang F."/>
            <person name="Chen Y."/>
            <person name="Hong S."/>
            <person name="Mi L."/>
            <person name="Sun Q."/>
            <person name="Zhang L."/>
            <person name="Zhou B."/>
            <person name="Peng R."/>
            <person name="Zhang X."/>
            <person name="Liu F."/>
        </authorList>
    </citation>
    <scope>NUCLEOTIDE SEQUENCE [LARGE SCALE GENOMIC DNA]</scope>
    <source>
        <strain evidence="3">cv. PA1801</strain>
    </source>
</reference>
<feature type="compositionally biased region" description="Basic and acidic residues" evidence="1">
    <location>
        <begin position="46"/>
        <end position="94"/>
    </location>
</feature>